<organism evidence="1 2">
    <name type="scientific">Paenibacillus lautus</name>
    <name type="common">Bacillus lautus</name>
    <dbReference type="NCBI Taxonomy" id="1401"/>
    <lineage>
        <taxon>Bacteria</taxon>
        <taxon>Bacillati</taxon>
        <taxon>Bacillota</taxon>
        <taxon>Bacilli</taxon>
        <taxon>Bacillales</taxon>
        <taxon>Paenibacillaceae</taxon>
        <taxon>Paenibacillus</taxon>
    </lineage>
</organism>
<sequence>MEFDPNTNVLTISLRRTQTTAPFGIEQVDVNRDNVFWAAGLISNALNLPADNTVLTVRRAGLEKKMKARLFTEGKAEFSDGFETSRRTAAFFGFTSGRRFVLNFNQITRVLEIRSVGGK</sequence>
<dbReference type="EMBL" id="MRTF01000005">
    <property type="protein sequence ID" value="OME92232.1"/>
    <property type="molecule type" value="Genomic_DNA"/>
</dbReference>
<protein>
    <submittedName>
        <fullName evidence="1">Uncharacterized protein</fullName>
    </submittedName>
</protein>
<evidence type="ECO:0000313" key="2">
    <source>
        <dbReference type="Proteomes" id="UP000187074"/>
    </source>
</evidence>
<dbReference type="Proteomes" id="UP000187074">
    <property type="component" value="Unassembled WGS sequence"/>
</dbReference>
<gene>
    <name evidence="1" type="ORF">BK123_16625</name>
</gene>
<evidence type="ECO:0000313" key="1">
    <source>
        <dbReference type="EMBL" id="OME92232.1"/>
    </source>
</evidence>
<dbReference type="AlphaFoldDB" id="A0A1R1B1F0"/>
<proteinExistence type="predicted"/>
<reference evidence="1 2" key="1">
    <citation type="submission" date="2016-11" db="EMBL/GenBank/DDBJ databases">
        <title>Paenibacillus species isolates.</title>
        <authorList>
            <person name="Beno S.M."/>
        </authorList>
    </citation>
    <scope>NUCLEOTIDE SEQUENCE [LARGE SCALE GENOMIC DNA]</scope>
    <source>
        <strain evidence="1 2">FSL F4-0100</strain>
    </source>
</reference>
<name>A0A1R1B1F0_PAELA</name>
<accession>A0A1R1B1F0</accession>
<comment type="caution">
    <text evidence="1">The sequence shown here is derived from an EMBL/GenBank/DDBJ whole genome shotgun (WGS) entry which is preliminary data.</text>
</comment>